<dbReference type="InterPro" id="IPR013196">
    <property type="entry name" value="HTH_11"/>
</dbReference>
<dbReference type="HOGENOM" id="CLU_108798_0_0_9"/>
<gene>
    <name evidence="4" type="ORF">Clopa_0014</name>
</gene>
<dbReference type="InterPro" id="IPR035922">
    <property type="entry name" value="3H_dom_sf"/>
</dbReference>
<feature type="binding site" evidence="1">
    <location>
        <position position="76"/>
    </location>
    <ligand>
        <name>Ni(2+)</name>
        <dbReference type="ChEBI" id="CHEBI:49786"/>
    </ligand>
</feature>
<dbReference type="AlphaFoldDB" id="R4K647"/>
<evidence type="ECO:0000313" key="4">
    <source>
        <dbReference type="EMBL" id="AGK95125.1"/>
    </source>
</evidence>
<accession>R4K647</accession>
<sequence length="171" mass="19365">MNSYERRNYIKGILQEKEDPLKGNMLAEKLGVTRQIIVKDIAILRAAGSDIISTPKGYIISKNKSNRIKKVIAVCHKSEEIEDELLTIVKFGGIIEDVIIEHKLYGEIRGILMIKTIFDVENFISKLNKYDAEPLSILTGGVHLHTISVEDENSLKNILNELNKKKYLVSD</sequence>
<feature type="domain" description="3H" evidence="2">
    <location>
        <begin position="72"/>
        <end position="168"/>
    </location>
</feature>
<dbReference type="Pfam" id="PF02829">
    <property type="entry name" value="3H"/>
    <property type="match status" value="1"/>
</dbReference>
<dbReference type="OrthoDB" id="9792661at2"/>
<dbReference type="Pfam" id="PF08279">
    <property type="entry name" value="HTH_11"/>
    <property type="match status" value="1"/>
</dbReference>
<dbReference type="InterPro" id="IPR036388">
    <property type="entry name" value="WH-like_DNA-bd_sf"/>
</dbReference>
<dbReference type="PIRSF" id="PIRSF037847">
    <property type="entry name" value="NiaR"/>
    <property type="match status" value="1"/>
</dbReference>
<dbReference type="PANTHER" id="PTHR40068">
    <property type="entry name" value="TRANSCRIPTION REPRESSOR NIAR-RELATED"/>
    <property type="match status" value="1"/>
</dbReference>
<dbReference type="RefSeq" id="WP_015613452.1">
    <property type="nucleotide sequence ID" value="NC_021182.1"/>
</dbReference>
<feature type="binding site" evidence="1">
    <location>
        <position position="84"/>
    </location>
    <ligand>
        <name>Ni(2+)</name>
        <dbReference type="ChEBI" id="CHEBI:49786"/>
    </ligand>
</feature>
<dbReference type="Proteomes" id="UP000013523">
    <property type="component" value="Chromosome"/>
</dbReference>
<reference evidence="4 5" key="1">
    <citation type="submission" date="2012-01" db="EMBL/GenBank/DDBJ databases">
        <title>Complete sequence of chromosome of Clostridium pasteurianum BC1.</title>
        <authorList>
            <consortium name="US DOE Joint Genome Institute"/>
            <person name="Lucas S."/>
            <person name="Han J."/>
            <person name="Lapidus A."/>
            <person name="Cheng J.-F."/>
            <person name="Goodwin L."/>
            <person name="Pitluck S."/>
            <person name="Peters L."/>
            <person name="Mikhailova N."/>
            <person name="Teshima H."/>
            <person name="Detter J.C."/>
            <person name="Han C."/>
            <person name="Tapia R."/>
            <person name="Land M."/>
            <person name="Hauser L."/>
            <person name="Kyrpides N."/>
            <person name="Ivanova N."/>
            <person name="Pagani I."/>
            <person name="Dunn J."/>
            <person name="Taghavi S."/>
            <person name="Francis A."/>
            <person name="van der Lelie D."/>
            <person name="Woyke T."/>
        </authorList>
    </citation>
    <scope>NUCLEOTIDE SEQUENCE [LARGE SCALE GENOMIC DNA]</scope>
    <source>
        <strain evidence="4 5">BC1</strain>
    </source>
</reference>
<keyword evidence="1" id="KW-0479">Metal-binding</keyword>
<dbReference type="Gene3D" id="1.10.10.10">
    <property type="entry name" value="Winged helix-like DNA-binding domain superfamily/Winged helix DNA-binding domain"/>
    <property type="match status" value="1"/>
</dbReference>
<feature type="domain" description="Helix-turn-helix type 11" evidence="3">
    <location>
        <begin position="6"/>
        <end position="59"/>
    </location>
</feature>
<dbReference type="InterPro" id="IPR026043">
    <property type="entry name" value="NadR"/>
</dbReference>
<dbReference type="InterPro" id="IPR004173">
    <property type="entry name" value="3H_domain"/>
</dbReference>
<dbReference type="STRING" id="86416.Clopa_0014"/>
<dbReference type="PANTHER" id="PTHR40068:SF1">
    <property type="entry name" value="TRANSCRIPTION REPRESSOR NIAR-RELATED"/>
    <property type="match status" value="1"/>
</dbReference>
<dbReference type="GO" id="GO:0046872">
    <property type="term" value="F:metal ion binding"/>
    <property type="evidence" value="ECO:0007669"/>
    <property type="project" value="UniProtKB-KW"/>
</dbReference>
<proteinExistence type="predicted"/>
<evidence type="ECO:0000256" key="1">
    <source>
        <dbReference type="PIRSR" id="PIRSR037847-1"/>
    </source>
</evidence>
<feature type="binding site" evidence="1">
    <location>
        <position position="145"/>
    </location>
    <ligand>
        <name>Ni(2+)</name>
        <dbReference type="ChEBI" id="CHEBI:49786"/>
    </ligand>
</feature>
<protein>
    <submittedName>
        <fullName evidence="4">Putative small molecule binding protein (Contains 3H domain)</fullName>
    </submittedName>
</protein>
<evidence type="ECO:0000313" key="5">
    <source>
        <dbReference type="Proteomes" id="UP000013523"/>
    </source>
</evidence>
<dbReference type="SUPFAM" id="SSF46785">
    <property type="entry name" value="Winged helix' DNA-binding domain"/>
    <property type="match status" value="1"/>
</dbReference>
<dbReference type="eggNOG" id="COG1827">
    <property type="taxonomic scope" value="Bacteria"/>
</dbReference>
<keyword evidence="5" id="KW-1185">Reference proteome</keyword>
<evidence type="ECO:0000259" key="3">
    <source>
        <dbReference type="Pfam" id="PF08279"/>
    </source>
</evidence>
<dbReference type="EMBL" id="CP003261">
    <property type="protein sequence ID" value="AGK95125.1"/>
    <property type="molecule type" value="Genomic_DNA"/>
</dbReference>
<dbReference type="InterPro" id="IPR036390">
    <property type="entry name" value="WH_DNA-bd_sf"/>
</dbReference>
<keyword evidence="1" id="KW-0533">Nickel</keyword>
<dbReference type="Gene3D" id="3.30.1340.20">
    <property type="entry name" value="3H domain"/>
    <property type="match status" value="1"/>
</dbReference>
<name>R4K647_CLOPA</name>
<dbReference type="PATRIC" id="fig|86416.3.peg.10"/>
<dbReference type="SUPFAM" id="SSF75500">
    <property type="entry name" value="Putative transcriptional regulator TM1602, C-terminal domain"/>
    <property type="match status" value="1"/>
</dbReference>
<evidence type="ECO:0000259" key="2">
    <source>
        <dbReference type="Pfam" id="PF02829"/>
    </source>
</evidence>
<organism evidence="4 5">
    <name type="scientific">Clostridium pasteurianum BC1</name>
    <dbReference type="NCBI Taxonomy" id="86416"/>
    <lineage>
        <taxon>Bacteria</taxon>
        <taxon>Bacillati</taxon>
        <taxon>Bacillota</taxon>
        <taxon>Clostridia</taxon>
        <taxon>Eubacteriales</taxon>
        <taxon>Clostridiaceae</taxon>
        <taxon>Clostridium</taxon>
    </lineage>
</organism>
<feature type="binding site" evidence="1">
    <location>
        <position position="143"/>
    </location>
    <ligand>
        <name>Ni(2+)</name>
        <dbReference type="ChEBI" id="CHEBI:49786"/>
    </ligand>
</feature>
<dbReference type="KEGG" id="cpas:Clopa_0014"/>